<dbReference type="InterPro" id="IPR015045">
    <property type="entry name" value="MPT-1-like_LmxM"/>
</dbReference>
<dbReference type="Proteomes" id="UP000306912">
    <property type="component" value="Unassembled WGS sequence"/>
</dbReference>
<dbReference type="InParanoid" id="A0A5R8QAJ6"/>
<accession>A0A5R8QAJ6</accession>
<keyword evidence="2" id="KW-1185">Reference proteome</keyword>
<dbReference type="AlphaFoldDB" id="A0A5R8QAJ6"/>
<comment type="caution">
    <text evidence="1">The sequence shown here is derived from an EMBL/GenBank/DDBJ whole genome shotgun (WGS) entry which is preliminary data.</text>
</comment>
<dbReference type="SUPFAM" id="SSF75005">
    <property type="entry name" value="Arabinanase/levansucrase/invertase"/>
    <property type="match status" value="1"/>
</dbReference>
<organism evidence="1 2">
    <name type="scientific">Culicoidibacter larvae</name>
    <dbReference type="NCBI Taxonomy" id="2579976"/>
    <lineage>
        <taxon>Bacteria</taxon>
        <taxon>Bacillati</taxon>
        <taxon>Bacillota</taxon>
        <taxon>Culicoidibacteria</taxon>
        <taxon>Culicoidibacterales</taxon>
        <taxon>Culicoidibacteraceae</taxon>
        <taxon>Culicoidibacter</taxon>
    </lineage>
</organism>
<dbReference type="PANTHER" id="PTHR37036:SF2">
    <property type="entry name" value="DUF1861 FAMILY PROTEIN"/>
    <property type="match status" value="1"/>
</dbReference>
<proteinExistence type="predicted"/>
<dbReference type="PANTHER" id="PTHR37036">
    <property type="match status" value="1"/>
</dbReference>
<dbReference type="InterPro" id="IPR023296">
    <property type="entry name" value="Glyco_hydro_beta-prop_sf"/>
</dbReference>
<evidence type="ECO:0000313" key="2">
    <source>
        <dbReference type="Proteomes" id="UP000306912"/>
    </source>
</evidence>
<dbReference type="RefSeq" id="WP_138191162.1">
    <property type="nucleotide sequence ID" value="NZ_VBWP01000006.1"/>
</dbReference>
<name>A0A5R8QAJ6_9FIRM</name>
<sequence>MIKTCLELRDEYRKNNFSITADKLQFIGVDGFDVYNISKPFIDGGRQLLAGRVEPRDSEDSTVRFFEVNDTVCTLVSDAPEFRLQDPFVHVVRDQLILGGVEIFEHPQQPGALWWRTVVYGGASLADLKPLFVGPNGMKDIRFVDLGARIGVFTRPQGEYGGRGQIGFVTITDWHELSADLVAQAPLIDGLFVADEWGGVNDAHFLGDTSIAVLGHCACFGEQGERHYYPFTFVFDFTTMTVSNVKMIFERSDLPAGASKRPDLIDVVFPGGMHLFDGVMQVYCGLSDAEAGRVIISDPFVKGRLTNEQ</sequence>
<dbReference type="EMBL" id="VBWP01000006">
    <property type="protein sequence ID" value="TLG72936.1"/>
    <property type="molecule type" value="Genomic_DNA"/>
</dbReference>
<reference evidence="1 2" key="1">
    <citation type="submission" date="2019-05" db="EMBL/GenBank/DDBJ databases">
        <title>Culicoidintestinum kansasii gen. nov., sp. nov. from the gastrointestinal tract of the biting midge, Culicoides sonorensis.</title>
        <authorList>
            <person name="Neupane S."/>
            <person name="Ghosh A."/>
            <person name="Gunther S."/>
            <person name="Martin K."/>
            <person name="Zurek L."/>
        </authorList>
    </citation>
    <scope>NUCLEOTIDE SEQUENCE [LARGE SCALE GENOMIC DNA]</scope>
    <source>
        <strain evidence="1 2">CS-1</strain>
    </source>
</reference>
<dbReference type="Pfam" id="PF08950">
    <property type="entry name" value="DUF1861"/>
    <property type="match status" value="1"/>
</dbReference>
<gene>
    <name evidence="1" type="ORF">FEZ08_07770</name>
</gene>
<dbReference type="Gene3D" id="2.115.10.20">
    <property type="entry name" value="Glycosyl hydrolase domain, family 43"/>
    <property type="match status" value="1"/>
</dbReference>
<dbReference type="OrthoDB" id="7544904at2"/>
<evidence type="ECO:0000313" key="1">
    <source>
        <dbReference type="EMBL" id="TLG72936.1"/>
    </source>
</evidence>
<protein>
    <submittedName>
        <fullName evidence="1">DUF1861 family protein</fullName>
    </submittedName>
</protein>